<keyword evidence="1" id="KW-0812">Transmembrane</keyword>
<dbReference type="EMBL" id="FUYB01000042">
    <property type="protein sequence ID" value="SKA97150.1"/>
    <property type="molecule type" value="Genomic_DNA"/>
</dbReference>
<feature type="transmembrane region" description="Helical" evidence="1">
    <location>
        <begin position="31"/>
        <end position="49"/>
    </location>
</feature>
<evidence type="ECO:0000313" key="3">
    <source>
        <dbReference type="Proteomes" id="UP000190460"/>
    </source>
</evidence>
<gene>
    <name evidence="2" type="ORF">SAMN02745130_03965</name>
</gene>
<name>A0A1T4Y607_9GAMM</name>
<accession>A0A1T4Y607</accession>
<feature type="transmembrane region" description="Helical" evidence="1">
    <location>
        <begin position="61"/>
        <end position="81"/>
    </location>
</feature>
<dbReference type="STRING" id="92487.SAMN02745130_03965"/>
<feature type="transmembrane region" description="Helical" evidence="1">
    <location>
        <begin position="117"/>
        <end position="137"/>
    </location>
</feature>
<feature type="transmembrane region" description="Helical" evidence="1">
    <location>
        <begin position="87"/>
        <end position="105"/>
    </location>
</feature>
<sequence length="167" mass="17328">MKSWMFMMTAGIVALLGGLLALFNPTGVGDMTITLLGWTLIIVAVLQGWATYRSTTSSARLQAGGIAVAAAFLGFSLLFGPFGSGSLLRWLLGILLIASGAAKIFAGRAMVDTDNRLLVFGTGAVSAVMGLIVLFGLNLNFGTLLAVELLASGLGLVLLAMYRRANA</sequence>
<reference evidence="2 3" key="1">
    <citation type="submission" date="2017-02" db="EMBL/GenBank/DDBJ databases">
        <authorList>
            <person name="Peterson S.W."/>
        </authorList>
    </citation>
    <scope>NUCLEOTIDE SEQUENCE [LARGE SCALE GENOMIC DNA]</scope>
    <source>
        <strain evidence="2 3">ATCC 49788</strain>
    </source>
</reference>
<keyword evidence="3" id="KW-1185">Reference proteome</keyword>
<proteinExistence type="predicted"/>
<dbReference type="RefSeq" id="WP_078924368.1">
    <property type="nucleotide sequence ID" value="NZ_FUYB01000042.1"/>
</dbReference>
<organism evidence="2 3">
    <name type="scientific">Thiothrix eikelboomii</name>
    <dbReference type="NCBI Taxonomy" id="92487"/>
    <lineage>
        <taxon>Bacteria</taxon>
        <taxon>Pseudomonadati</taxon>
        <taxon>Pseudomonadota</taxon>
        <taxon>Gammaproteobacteria</taxon>
        <taxon>Thiotrichales</taxon>
        <taxon>Thiotrichaceae</taxon>
        <taxon>Thiothrix</taxon>
    </lineage>
</organism>
<protein>
    <submittedName>
        <fullName evidence="2">Uncharacterized membrane protein HdeD, DUF308 family</fullName>
    </submittedName>
</protein>
<evidence type="ECO:0000256" key="1">
    <source>
        <dbReference type="SAM" id="Phobius"/>
    </source>
</evidence>
<keyword evidence="1" id="KW-0472">Membrane</keyword>
<feature type="transmembrane region" description="Helical" evidence="1">
    <location>
        <begin position="143"/>
        <end position="162"/>
    </location>
</feature>
<keyword evidence="1" id="KW-1133">Transmembrane helix</keyword>
<dbReference type="AlphaFoldDB" id="A0A1T4Y607"/>
<dbReference type="Pfam" id="PF03729">
    <property type="entry name" value="DUF308"/>
    <property type="match status" value="2"/>
</dbReference>
<dbReference type="InterPro" id="IPR005325">
    <property type="entry name" value="DUF308_memb"/>
</dbReference>
<dbReference type="Proteomes" id="UP000190460">
    <property type="component" value="Unassembled WGS sequence"/>
</dbReference>
<evidence type="ECO:0000313" key="2">
    <source>
        <dbReference type="EMBL" id="SKA97150.1"/>
    </source>
</evidence>